<dbReference type="Pfam" id="PF20501">
    <property type="entry name" value="MbhE"/>
    <property type="match status" value="1"/>
</dbReference>
<evidence type="ECO:0000256" key="2">
    <source>
        <dbReference type="ARBA" id="ARBA00022448"/>
    </source>
</evidence>
<feature type="transmembrane region" description="Helical" evidence="8">
    <location>
        <begin position="142"/>
        <end position="164"/>
    </location>
</feature>
<evidence type="ECO:0000259" key="11">
    <source>
        <dbReference type="Pfam" id="PF13244"/>
    </source>
</evidence>
<keyword evidence="6 8" id="KW-0472">Membrane</keyword>
<feature type="domain" description="MrpA C-terminal/MbhE" evidence="12">
    <location>
        <begin position="677"/>
        <end position="736"/>
    </location>
</feature>
<dbReference type="InterPro" id="IPR050616">
    <property type="entry name" value="CPA3_Na-H_Antiporter_A"/>
</dbReference>
<evidence type="ECO:0000259" key="12">
    <source>
        <dbReference type="Pfam" id="PF20501"/>
    </source>
</evidence>
<feature type="domain" description="NADH:quinone oxidoreductase/Mrp antiporter transmembrane" evidence="9">
    <location>
        <begin position="107"/>
        <end position="389"/>
    </location>
</feature>
<feature type="transmembrane region" description="Helical" evidence="8">
    <location>
        <begin position="473"/>
        <end position="495"/>
    </location>
</feature>
<dbReference type="PANTHER" id="PTHR43373:SF1">
    <property type="entry name" value="NA(+)_H(+) ANTIPORTER SUBUNIT A"/>
    <property type="match status" value="1"/>
</dbReference>
<comment type="subcellular location">
    <subcellularLocation>
        <location evidence="1">Cell membrane</location>
        <topology evidence="1">Multi-pass membrane protein</topology>
    </subcellularLocation>
    <subcellularLocation>
        <location evidence="7">Membrane</location>
        <topology evidence="7">Multi-pass membrane protein</topology>
    </subcellularLocation>
</comment>
<keyword evidence="4 7" id="KW-0812">Transmembrane</keyword>
<feature type="transmembrane region" description="Helical" evidence="8">
    <location>
        <begin position="305"/>
        <end position="323"/>
    </location>
</feature>
<evidence type="ECO:0000259" key="9">
    <source>
        <dbReference type="Pfam" id="PF00361"/>
    </source>
</evidence>
<feature type="domain" description="MrpA C-terminal/MbhD" evidence="11">
    <location>
        <begin position="577"/>
        <end position="640"/>
    </location>
</feature>
<feature type="transmembrane region" description="Helical" evidence="8">
    <location>
        <begin position="112"/>
        <end position="130"/>
    </location>
</feature>
<feature type="transmembrane region" description="Helical" evidence="8">
    <location>
        <begin position="652"/>
        <end position="673"/>
    </location>
</feature>
<feature type="transmembrane region" description="Helical" evidence="8">
    <location>
        <begin position="60"/>
        <end position="81"/>
    </location>
</feature>
<dbReference type="InterPro" id="IPR001750">
    <property type="entry name" value="ND/Mrp_TM"/>
</dbReference>
<evidence type="ECO:0000313" key="14">
    <source>
        <dbReference type="Proteomes" id="UP000075391"/>
    </source>
</evidence>
<feature type="transmembrane region" description="Helical" evidence="8">
    <location>
        <begin position="846"/>
        <end position="869"/>
    </location>
</feature>
<organism evidence="13 14">
    <name type="scientific">Bdellovibrio bacteriovorus</name>
    <dbReference type="NCBI Taxonomy" id="959"/>
    <lineage>
        <taxon>Bacteria</taxon>
        <taxon>Pseudomonadati</taxon>
        <taxon>Bdellovibrionota</taxon>
        <taxon>Bdellovibrionia</taxon>
        <taxon>Bdellovibrionales</taxon>
        <taxon>Pseudobdellovibrionaceae</taxon>
        <taxon>Bdellovibrio</taxon>
    </lineage>
</organism>
<dbReference type="Pfam" id="PF13244">
    <property type="entry name" value="MbhD"/>
    <property type="match status" value="1"/>
</dbReference>
<dbReference type="GO" id="GO:0005886">
    <property type="term" value="C:plasma membrane"/>
    <property type="evidence" value="ECO:0007669"/>
    <property type="project" value="UniProtKB-SubCell"/>
</dbReference>
<dbReference type="PANTHER" id="PTHR43373">
    <property type="entry name" value="NA(+)/H(+) ANTIPORTER SUBUNIT"/>
    <property type="match status" value="1"/>
</dbReference>
<name>A0A150WSW2_BDEBC</name>
<dbReference type="Pfam" id="PF00361">
    <property type="entry name" value="Proton_antipo_M"/>
    <property type="match status" value="1"/>
</dbReference>
<feature type="transmembrane region" description="Helical" evidence="8">
    <location>
        <begin position="537"/>
        <end position="555"/>
    </location>
</feature>
<evidence type="ECO:0000256" key="1">
    <source>
        <dbReference type="ARBA" id="ARBA00004651"/>
    </source>
</evidence>
<dbReference type="InterPro" id="IPR025383">
    <property type="entry name" value="MrpA_C/MbhD"/>
</dbReference>
<feature type="transmembrane region" description="Helical" evidence="8">
    <location>
        <begin position="246"/>
        <end position="268"/>
    </location>
</feature>
<reference evidence="13 14" key="1">
    <citation type="submission" date="2016-03" db="EMBL/GenBank/DDBJ databases">
        <authorList>
            <person name="Ploux O."/>
        </authorList>
    </citation>
    <scope>NUCLEOTIDE SEQUENCE [LARGE SCALE GENOMIC DNA]</scope>
    <source>
        <strain evidence="13 14">BER2</strain>
    </source>
</reference>
<evidence type="ECO:0000256" key="6">
    <source>
        <dbReference type="ARBA" id="ARBA00023136"/>
    </source>
</evidence>
<keyword evidence="3" id="KW-1003">Cell membrane</keyword>
<evidence type="ECO:0000256" key="7">
    <source>
        <dbReference type="RuleBase" id="RU000320"/>
    </source>
</evidence>
<dbReference type="InterPro" id="IPR007182">
    <property type="entry name" value="MnhB"/>
</dbReference>
<feature type="transmembrane region" description="Helical" evidence="8">
    <location>
        <begin position="185"/>
        <end position="207"/>
    </location>
</feature>
<feature type="transmembrane region" description="Helical" evidence="8">
    <location>
        <begin position="593"/>
        <end position="613"/>
    </location>
</feature>
<evidence type="ECO:0000259" key="10">
    <source>
        <dbReference type="Pfam" id="PF04039"/>
    </source>
</evidence>
<feature type="transmembrane region" description="Helical" evidence="8">
    <location>
        <begin position="425"/>
        <end position="443"/>
    </location>
</feature>
<feature type="domain" description="Na+/H+ antiporter MnhB subunit-related protein" evidence="10">
    <location>
        <begin position="745"/>
        <end position="864"/>
    </location>
</feature>
<evidence type="ECO:0000256" key="3">
    <source>
        <dbReference type="ARBA" id="ARBA00022475"/>
    </source>
</evidence>
<feature type="transmembrane region" description="Helical" evidence="8">
    <location>
        <begin position="567"/>
        <end position="586"/>
    </location>
</feature>
<dbReference type="EMBL" id="LUKF01000008">
    <property type="protein sequence ID" value="KYG67596.1"/>
    <property type="molecule type" value="Genomic_DNA"/>
</dbReference>
<dbReference type="RefSeq" id="WP_063243306.1">
    <property type="nucleotide sequence ID" value="NZ_LUKF01000008.1"/>
</dbReference>
<feature type="transmembrane region" description="Helical" evidence="8">
    <location>
        <begin position="775"/>
        <end position="794"/>
    </location>
</feature>
<dbReference type="Pfam" id="PF04039">
    <property type="entry name" value="MnhB"/>
    <property type="match status" value="1"/>
</dbReference>
<keyword evidence="2" id="KW-0813">Transport</keyword>
<dbReference type="Proteomes" id="UP000075391">
    <property type="component" value="Unassembled WGS sequence"/>
</dbReference>
<gene>
    <name evidence="13" type="ORF">AZI85_17095</name>
</gene>
<feature type="transmembrane region" description="Helical" evidence="8">
    <location>
        <begin position="275"/>
        <end position="293"/>
    </location>
</feature>
<feature type="transmembrane region" description="Helical" evidence="8">
    <location>
        <begin position="383"/>
        <end position="404"/>
    </location>
</feature>
<protein>
    <recommendedName>
        <fullName evidence="15">NADH dehydrogenase</fullName>
    </recommendedName>
</protein>
<dbReference type="PRINTS" id="PR01434">
    <property type="entry name" value="NADHDHGNASE5"/>
</dbReference>
<feature type="transmembrane region" description="Helical" evidence="8">
    <location>
        <begin position="619"/>
        <end position="640"/>
    </location>
</feature>
<sequence length="875" mass="97511">MTWWILSFFVYALLARFIMRLPTVVWRALFAAPFVITFIEAISSFLNRQWPEHRDGLCDFFACIVMGIGLCVSTYAGAYFSKDDAKRFFPLFFFFTGSMLGILWVDNIFVFFTFWEATAVCSFLLIAFHYEDSDTRKSARQALIVNAAGGLALLTAFLILNQMTGSTSLEEIIRSQDKRIENSSLLISLIVFAAITKSAQFPFHFWLPNAMKAPTPASCFLHSATMVKLGVFLLARFSPLFQETTLWIVLLVTIGGITSLGALFISLLKTDLKQMFAWTTVSALGSIFILLGIPHEYSWKSFVSYIFAHSCYKASLFLCVGNIDKQIGTRSLYSINNLTQRMPLTSMAMILSLGSMIGLPFTLGFLGKEYLLTSALQLKGENTVLLVVLVCTGALSIVVAYRLLKLIFKKDARPNRSLREARFSMWAPALALAMAGWISNFFLSDINEYFLKPIVSSILLKRTDLELQAWTGFNMGLVLSICSFLLGGVLSHFLIRRLSHIEIWLRFDQQRKEKNEILPVLASWFTGVFQNGKLSTYIFWLLLPIGIWTFWMALMQESLPVLKAPNISSGPELLAVILLLAGLVPLLKSSQPLLQIMGLGLVGYGVGLLFILADAPDLAMTQMSVETVSLLVLILCLKPLQTKPLRLPEAYQLVRIVFTVLSFFSMLWLIPILENGKVPSLISPYFVENAPTLGKGTNVVNVILVDFRALDTMGEITVLSIVALGTSFLFQRHRKRENPFLPSPIIEVATKFFMLIFSVLSLYLLLRGHNNPGGGFVGGLILAIALIFHALVFGEHSTNRFLRGPSSNWILVGLGLCFFSGLLPVLTNFLPPFTSLWLPGPITLGLPVLFDIGVYCVIVGVMTTVSFAFNGRTLR</sequence>
<evidence type="ECO:0000256" key="8">
    <source>
        <dbReference type="SAM" id="Phobius"/>
    </source>
</evidence>
<feature type="transmembrane region" description="Helical" evidence="8">
    <location>
        <begin position="806"/>
        <end position="826"/>
    </location>
</feature>
<evidence type="ECO:0000256" key="4">
    <source>
        <dbReference type="ARBA" id="ARBA00022692"/>
    </source>
</evidence>
<evidence type="ECO:0000313" key="13">
    <source>
        <dbReference type="EMBL" id="KYG67596.1"/>
    </source>
</evidence>
<dbReference type="AlphaFoldDB" id="A0A150WSW2"/>
<evidence type="ECO:0008006" key="15">
    <source>
        <dbReference type="Google" id="ProtNLM"/>
    </source>
</evidence>
<feature type="transmembrane region" description="Helical" evidence="8">
    <location>
        <begin position="344"/>
        <end position="363"/>
    </location>
</feature>
<dbReference type="InterPro" id="IPR046806">
    <property type="entry name" value="MrpA_C/MbhE"/>
</dbReference>
<proteinExistence type="predicted"/>
<dbReference type="OrthoDB" id="5287408at2"/>
<accession>A0A150WSW2</accession>
<feature type="transmembrane region" description="Helical" evidence="8">
    <location>
        <begin position="30"/>
        <end position="48"/>
    </location>
</feature>
<feature type="transmembrane region" description="Helical" evidence="8">
    <location>
        <begin position="87"/>
        <end position="105"/>
    </location>
</feature>
<feature type="transmembrane region" description="Helical" evidence="8">
    <location>
        <begin position="712"/>
        <end position="731"/>
    </location>
</feature>
<feature type="transmembrane region" description="Helical" evidence="8">
    <location>
        <begin position="752"/>
        <end position="769"/>
    </location>
</feature>
<evidence type="ECO:0000256" key="5">
    <source>
        <dbReference type="ARBA" id="ARBA00022989"/>
    </source>
</evidence>
<keyword evidence="5 8" id="KW-1133">Transmembrane helix</keyword>
<comment type="caution">
    <text evidence="13">The sequence shown here is derived from an EMBL/GenBank/DDBJ whole genome shotgun (WGS) entry which is preliminary data.</text>
</comment>